<accession>A0A0A0E7J7</accession>
<comment type="caution">
    <text evidence="2">The sequence shown here is derived from an EMBL/GenBank/DDBJ whole genome shotgun (WGS) entry which is preliminary data.</text>
</comment>
<name>A0A0A0E7J7_9RHOB</name>
<dbReference type="Gene3D" id="1.10.287.1700">
    <property type="match status" value="1"/>
</dbReference>
<evidence type="ECO:0000313" key="2">
    <source>
        <dbReference type="EMBL" id="KGM46981.1"/>
    </source>
</evidence>
<sequence length="138" mass="16501">MSTKRRRALSVMERLRGNEIDQVSRDMATVRAKRDKLARQKRELNDKLNRERYSDAIEAVPYIASFVDSVRTQIRQIDIQLKVIEPELAKFEEKLRELYREQKVFESVRLKDLREEQAALAKREAAELEEITILRWNR</sequence>
<protein>
    <submittedName>
        <fullName evidence="2">Uncharacterized protein</fullName>
    </submittedName>
</protein>
<dbReference type="OrthoDB" id="7870292at2"/>
<evidence type="ECO:0000313" key="3">
    <source>
        <dbReference type="Proteomes" id="UP000030004"/>
    </source>
</evidence>
<reference evidence="2 3" key="1">
    <citation type="journal article" date="2015" name="Antonie Van Leeuwenhoek">
        <title>Pseudooceanicola atlanticus gen. nov. sp. nov., isolated from surface seawater of the Atlantic Ocean and reclassification of Oceanicola batsensis, Oceanicola marinus, Oceanicola nitratireducens, Oceanicola nanhaiensis, Oceanicola antarcticus and Oceanicola flagellatus, as Pseudooceanicola batsensis comb. nov., Pseudooceanicola marinus comb. nov., Pseudooceanicola nitratireducens comb. nov., Pseudooceanicola nanhaiensis comb. nov., Pseudooceanicola antarcticus comb. nov., and Pseudooceanicola flagellatus comb. nov.</title>
        <authorList>
            <person name="Lai Q."/>
            <person name="Li G."/>
            <person name="Liu X."/>
            <person name="Du Y."/>
            <person name="Sun F."/>
            <person name="Shao Z."/>
        </authorList>
    </citation>
    <scope>NUCLEOTIDE SEQUENCE [LARGE SCALE GENOMIC DNA]</scope>
    <source>
        <strain evidence="2 3">22II-s11g</strain>
    </source>
</reference>
<evidence type="ECO:0000256" key="1">
    <source>
        <dbReference type="SAM" id="Coils"/>
    </source>
</evidence>
<feature type="coiled-coil region" evidence="1">
    <location>
        <begin position="20"/>
        <end position="54"/>
    </location>
</feature>
<organism evidence="2 3">
    <name type="scientific">Pseudooceanicola atlanticus</name>
    <dbReference type="NCBI Taxonomy" id="1461694"/>
    <lineage>
        <taxon>Bacteria</taxon>
        <taxon>Pseudomonadati</taxon>
        <taxon>Pseudomonadota</taxon>
        <taxon>Alphaproteobacteria</taxon>
        <taxon>Rhodobacterales</taxon>
        <taxon>Paracoccaceae</taxon>
        <taxon>Pseudooceanicola</taxon>
    </lineage>
</organism>
<proteinExistence type="predicted"/>
<dbReference type="Proteomes" id="UP000030004">
    <property type="component" value="Unassembled WGS sequence"/>
</dbReference>
<dbReference type="STRING" id="1461694.ATO9_20880"/>
<dbReference type="EMBL" id="AQQX01000016">
    <property type="protein sequence ID" value="KGM46981.1"/>
    <property type="molecule type" value="Genomic_DNA"/>
</dbReference>
<dbReference type="AlphaFoldDB" id="A0A0A0E7J7"/>
<dbReference type="InterPro" id="IPR053716">
    <property type="entry name" value="Flag_assembly_chemotaxis_eff"/>
</dbReference>
<gene>
    <name evidence="2" type="ORF">ATO9_20880</name>
</gene>
<keyword evidence="1" id="KW-0175">Coiled coil</keyword>
<dbReference type="RefSeq" id="WP_043753867.1">
    <property type="nucleotide sequence ID" value="NZ_AQQX01000016.1"/>
</dbReference>
<keyword evidence="3" id="KW-1185">Reference proteome</keyword>